<evidence type="ECO:0000259" key="1">
    <source>
        <dbReference type="Pfam" id="PF00646"/>
    </source>
</evidence>
<dbReference type="InterPro" id="IPR001810">
    <property type="entry name" value="F-box_dom"/>
</dbReference>
<dbReference type="EMBL" id="JAAARO010000011">
    <property type="protein sequence ID" value="KAF5740506.1"/>
    <property type="molecule type" value="Genomic_DNA"/>
</dbReference>
<name>A0A7J7D361_TRIWF</name>
<proteinExistence type="predicted"/>
<gene>
    <name evidence="3" type="ORF">HS088_TW11G00576</name>
</gene>
<evidence type="ECO:0000313" key="4">
    <source>
        <dbReference type="Proteomes" id="UP000593562"/>
    </source>
</evidence>
<dbReference type="FunCoup" id="A0A7J7D361">
    <property type="interactions" value="320"/>
</dbReference>
<comment type="caution">
    <text evidence="3">The sequence shown here is derived from an EMBL/GenBank/DDBJ whole genome shotgun (WGS) entry which is preliminary data.</text>
</comment>
<sequence length="405" mass="46772">MAQSSVHELLSCDDILCEILIRVPPESIFRLITVSKRWLHFICFSSTFRQSYLNIWRTRFRLLGFFVCNNLYLGRSLNGPRRPTKEPALPLLSTSTEGDDLQYSGILKQLGYLIDSSNGLLLCGRHPKTYYVWNPISKQRYQLPHPRVYFEELCMAFLVENFLPDDVHFRVIRAKCENSHDEVNTVPIETFHSKTSTWNYSTLTCSEAFSLSPWTSAAVIKSVVHWYAAQGKIAIYDPKHGRKHLDLIELPGSYDFDERVLGESSDGLLQYGWSNQSRMEIWVLEKGQGCHASSFAISTNASNRWNLRYKLNFKTMWKNNPVVMTKFWSRSKETQLVSLLPQNSESVFIKSGSDIFLYHLENGMLEVVLYHGRSSSIGWDFCKVIPYFRPAWPYSSRCPVNNIVA</sequence>
<reference evidence="3 4" key="1">
    <citation type="journal article" date="2020" name="Nat. Commun.">
        <title>Genome of Tripterygium wilfordii and identification of cytochrome P450 involved in triptolide biosynthesis.</title>
        <authorList>
            <person name="Tu L."/>
            <person name="Su P."/>
            <person name="Zhang Z."/>
            <person name="Gao L."/>
            <person name="Wang J."/>
            <person name="Hu T."/>
            <person name="Zhou J."/>
            <person name="Zhang Y."/>
            <person name="Zhao Y."/>
            <person name="Liu Y."/>
            <person name="Song Y."/>
            <person name="Tong Y."/>
            <person name="Lu Y."/>
            <person name="Yang J."/>
            <person name="Xu C."/>
            <person name="Jia M."/>
            <person name="Peters R.J."/>
            <person name="Huang L."/>
            <person name="Gao W."/>
        </authorList>
    </citation>
    <scope>NUCLEOTIDE SEQUENCE [LARGE SCALE GENOMIC DNA]</scope>
    <source>
        <strain evidence="4">cv. XIE 37</strain>
        <tissue evidence="3">Leaf</tissue>
    </source>
</reference>
<evidence type="ECO:0000313" key="3">
    <source>
        <dbReference type="EMBL" id="KAF5740506.1"/>
    </source>
</evidence>
<feature type="domain" description="F-box protein At3g26010-like beta-propeller" evidence="2">
    <location>
        <begin position="112"/>
        <end position="327"/>
    </location>
</feature>
<dbReference type="InterPro" id="IPR050796">
    <property type="entry name" value="SCF_F-box_component"/>
</dbReference>
<dbReference type="Pfam" id="PF24750">
    <property type="entry name" value="b-prop_At3g26010-like"/>
    <property type="match status" value="1"/>
</dbReference>
<dbReference type="InterPro" id="IPR056592">
    <property type="entry name" value="Beta-prop_At3g26010-like"/>
</dbReference>
<dbReference type="AlphaFoldDB" id="A0A7J7D361"/>
<evidence type="ECO:0000259" key="2">
    <source>
        <dbReference type="Pfam" id="PF24750"/>
    </source>
</evidence>
<organism evidence="3 4">
    <name type="scientific">Tripterygium wilfordii</name>
    <name type="common">Thunder God vine</name>
    <dbReference type="NCBI Taxonomy" id="458696"/>
    <lineage>
        <taxon>Eukaryota</taxon>
        <taxon>Viridiplantae</taxon>
        <taxon>Streptophyta</taxon>
        <taxon>Embryophyta</taxon>
        <taxon>Tracheophyta</taxon>
        <taxon>Spermatophyta</taxon>
        <taxon>Magnoliopsida</taxon>
        <taxon>eudicotyledons</taxon>
        <taxon>Gunneridae</taxon>
        <taxon>Pentapetalae</taxon>
        <taxon>rosids</taxon>
        <taxon>fabids</taxon>
        <taxon>Celastrales</taxon>
        <taxon>Celastraceae</taxon>
        <taxon>Tripterygium</taxon>
    </lineage>
</organism>
<accession>A0A7J7D361</accession>
<dbReference type="OrthoDB" id="1533516at2759"/>
<dbReference type="PANTHER" id="PTHR31672:SF9">
    <property type="entry name" value="F-BOX DOMAIN-CONTAINING PROTEIN"/>
    <property type="match status" value="1"/>
</dbReference>
<dbReference type="InterPro" id="IPR036047">
    <property type="entry name" value="F-box-like_dom_sf"/>
</dbReference>
<feature type="domain" description="F-box" evidence="1">
    <location>
        <begin position="13"/>
        <end position="43"/>
    </location>
</feature>
<keyword evidence="4" id="KW-1185">Reference proteome</keyword>
<dbReference type="Proteomes" id="UP000593562">
    <property type="component" value="Unassembled WGS sequence"/>
</dbReference>
<dbReference type="InParanoid" id="A0A7J7D361"/>
<dbReference type="PANTHER" id="PTHR31672">
    <property type="entry name" value="BNACNNG10540D PROTEIN"/>
    <property type="match status" value="1"/>
</dbReference>
<protein>
    <submittedName>
        <fullName evidence="3">Putative F-box associated ubiquitination effector family protein</fullName>
    </submittedName>
</protein>
<dbReference type="Pfam" id="PF00646">
    <property type="entry name" value="F-box"/>
    <property type="match status" value="1"/>
</dbReference>
<dbReference type="SUPFAM" id="SSF81383">
    <property type="entry name" value="F-box domain"/>
    <property type="match status" value="1"/>
</dbReference>